<evidence type="ECO:0000256" key="10">
    <source>
        <dbReference type="ARBA" id="ARBA00023224"/>
    </source>
</evidence>
<dbReference type="AlphaFoldDB" id="A0A7J7XRT6"/>
<evidence type="ECO:0000256" key="7">
    <source>
        <dbReference type="ARBA" id="ARBA00023040"/>
    </source>
</evidence>
<evidence type="ECO:0000256" key="8">
    <source>
        <dbReference type="ARBA" id="ARBA00023136"/>
    </source>
</evidence>
<dbReference type="InterPro" id="IPR000725">
    <property type="entry name" value="Olfact_rcpt"/>
</dbReference>
<accession>A0A7J7XRT6</accession>
<evidence type="ECO:0000256" key="4">
    <source>
        <dbReference type="ARBA" id="ARBA00022692"/>
    </source>
</evidence>
<evidence type="ECO:0000313" key="13">
    <source>
        <dbReference type="Proteomes" id="UP000585614"/>
    </source>
</evidence>
<reference evidence="12 13" key="1">
    <citation type="journal article" date="2020" name="Nature">
        <title>Six reference-quality genomes reveal evolution of bat adaptations.</title>
        <authorList>
            <person name="Jebb D."/>
            <person name="Huang Z."/>
            <person name="Pippel M."/>
            <person name="Hughes G.M."/>
            <person name="Lavrichenko K."/>
            <person name="Devanna P."/>
            <person name="Winkler S."/>
            <person name="Jermiin L.S."/>
            <person name="Skirmuntt E.C."/>
            <person name="Katzourakis A."/>
            <person name="Burkitt-Gray L."/>
            <person name="Ray D.A."/>
            <person name="Sullivan K.A.M."/>
            <person name="Roscito J.G."/>
            <person name="Kirilenko B.M."/>
            <person name="Davalos L.M."/>
            <person name="Corthals A.P."/>
            <person name="Power M.L."/>
            <person name="Jones G."/>
            <person name="Ransome R.D."/>
            <person name="Dechmann D.K.N."/>
            <person name="Locatelli A.G."/>
            <person name="Puechmaille S.J."/>
            <person name="Fedrigo O."/>
            <person name="Jarvis E.D."/>
            <person name="Hiller M."/>
            <person name="Vernes S.C."/>
            <person name="Myers E.W."/>
            <person name="Teeling E.C."/>
        </authorList>
    </citation>
    <scope>NUCLEOTIDE SEQUENCE [LARGE SCALE GENOMIC DNA]</scope>
    <source>
        <strain evidence="12">MRhiFer1</strain>
        <tissue evidence="12">Lung</tissue>
    </source>
</reference>
<dbReference type="SUPFAM" id="SSF81321">
    <property type="entry name" value="Family A G protein-coupled receptor-like"/>
    <property type="match status" value="1"/>
</dbReference>
<evidence type="ECO:0000256" key="3">
    <source>
        <dbReference type="ARBA" id="ARBA00022606"/>
    </source>
</evidence>
<feature type="transmembrane region" description="Helical" evidence="11">
    <location>
        <begin position="150"/>
        <end position="174"/>
    </location>
</feature>
<comment type="caution">
    <text evidence="12">The sequence shown here is derived from an EMBL/GenBank/DDBJ whole genome shotgun (WGS) entry which is preliminary data.</text>
</comment>
<dbReference type="InterPro" id="IPR047132">
    <property type="entry name" value="Olfact_rcpt_6C-like"/>
</dbReference>
<dbReference type="GO" id="GO:0004930">
    <property type="term" value="F:G protein-coupled receptor activity"/>
    <property type="evidence" value="ECO:0007669"/>
    <property type="project" value="UniProtKB-KW"/>
</dbReference>
<evidence type="ECO:0000256" key="5">
    <source>
        <dbReference type="ARBA" id="ARBA00022725"/>
    </source>
</evidence>
<evidence type="ECO:0000313" key="12">
    <source>
        <dbReference type="EMBL" id="KAF6351990.1"/>
    </source>
</evidence>
<organism evidence="12 13">
    <name type="scientific">Rhinolophus ferrumequinum</name>
    <name type="common">Greater horseshoe bat</name>
    <dbReference type="NCBI Taxonomy" id="59479"/>
    <lineage>
        <taxon>Eukaryota</taxon>
        <taxon>Metazoa</taxon>
        <taxon>Chordata</taxon>
        <taxon>Craniata</taxon>
        <taxon>Vertebrata</taxon>
        <taxon>Euteleostomi</taxon>
        <taxon>Mammalia</taxon>
        <taxon>Eutheria</taxon>
        <taxon>Laurasiatheria</taxon>
        <taxon>Chiroptera</taxon>
        <taxon>Yinpterochiroptera</taxon>
        <taxon>Rhinolophoidea</taxon>
        <taxon>Rhinolophidae</taxon>
        <taxon>Rhinolophinae</taxon>
        <taxon>Rhinolophus</taxon>
    </lineage>
</organism>
<keyword evidence="10" id="KW-0807">Transducer</keyword>
<feature type="transmembrane region" description="Helical" evidence="11">
    <location>
        <begin position="25"/>
        <end position="51"/>
    </location>
</feature>
<keyword evidence="4 11" id="KW-0812">Transmembrane</keyword>
<keyword evidence="8 11" id="KW-0472">Membrane</keyword>
<dbReference type="Pfam" id="PF13853">
    <property type="entry name" value="7tm_4"/>
    <property type="match status" value="1"/>
</dbReference>
<keyword evidence="2" id="KW-1003">Cell membrane</keyword>
<comment type="subcellular location">
    <subcellularLocation>
        <location evidence="1">Cell membrane</location>
        <topology evidence="1">Multi-pass membrane protein</topology>
    </subcellularLocation>
</comment>
<evidence type="ECO:0000256" key="6">
    <source>
        <dbReference type="ARBA" id="ARBA00022989"/>
    </source>
</evidence>
<proteinExistence type="predicted"/>
<feature type="transmembrane region" description="Helical" evidence="11">
    <location>
        <begin position="219"/>
        <end position="237"/>
    </location>
</feature>
<protein>
    <submittedName>
        <fullName evidence="12">Olfactory receptor family 6 subfamily J member 1</fullName>
    </submittedName>
</protein>
<keyword evidence="6 11" id="KW-1133">Transmembrane helix</keyword>
<dbReference type="EMBL" id="JACAGC010000008">
    <property type="protein sequence ID" value="KAF6351990.1"/>
    <property type="molecule type" value="Genomic_DNA"/>
</dbReference>
<dbReference type="Gene3D" id="1.20.1070.10">
    <property type="entry name" value="Rhodopsin 7-helix transmembrane proteins"/>
    <property type="match status" value="1"/>
</dbReference>
<evidence type="ECO:0000256" key="2">
    <source>
        <dbReference type="ARBA" id="ARBA00022475"/>
    </source>
</evidence>
<feature type="transmembrane region" description="Helical" evidence="11">
    <location>
        <begin position="186"/>
        <end position="207"/>
    </location>
</feature>
<sequence length="264" mass="29387">MENQTAAITEFILLGFPLSRQEERLFLVLLLPAFLRTLLGNLLIGSIVLSYSRLHTPMDFLLCNLSSSSALLLPPAASHHHETYGLLWDRCVLLGGRLPICALSNHPHLQLPFCGSDIINHFFCDCGPLLALACADTTVIELMEFMRSSTIILCCIARVAYSYTYITLIIVCILSTSGRKKAFNTCASHLAKVMISGGITVFIYVTLSQKEYLEVNKGLSVLSSVVTPFLNPVIYTLRNDTVLKVLKDMWVRVQVVLEKRMMTS</sequence>
<keyword evidence="5" id="KW-0552">Olfaction</keyword>
<evidence type="ECO:0000256" key="1">
    <source>
        <dbReference type="ARBA" id="ARBA00004651"/>
    </source>
</evidence>
<dbReference type="PRINTS" id="PR00245">
    <property type="entry name" value="OLFACTORYR"/>
</dbReference>
<dbReference type="PANTHER" id="PTHR26454:SF53">
    <property type="entry name" value="OLFACTORY RECEPTOR 6J1"/>
    <property type="match status" value="1"/>
</dbReference>
<keyword evidence="9 12" id="KW-0675">Receptor</keyword>
<evidence type="ECO:0000256" key="11">
    <source>
        <dbReference type="SAM" id="Phobius"/>
    </source>
</evidence>
<evidence type="ECO:0000256" key="9">
    <source>
        <dbReference type="ARBA" id="ARBA00023170"/>
    </source>
</evidence>
<dbReference type="GO" id="GO:0004984">
    <property type="term" value="F:olfactory receptor activity"/>
    <property type="evidence" value="ECO:0007669"/>
    <property type="project" value="InterPro"/>
</dbReference>
<dbReference type="GO" id="GO:0005886">
    <property type="term" value="C:plasma membrane"/>
    <property type="evidence" value="ECO:0007669"/>
    <property type="project" value="UniProtKB-SubCell"/>
</dbReference>
<gene>
    <name evidence="12" type="ORF">mRhiFer1_012400</name>
</gene>
<keyword evidence="3" id="KW-0716">Sensory transduction</keyword>
<keyword evidence="7" id="KW-0297">G-protein coupled receptor</keyword>
<name>A0A7J7XRT6_RHIFE</name>
<dbReference type="PANTHER" id="PTHR26454">
    <property type="entry name" value="OLFACTORY RECEPTOR"/>
    <property type="match status" value="1"/>
</dbReference>
<dbReference type="Proteomes" id="UP000585614">
    <property type="component" value="Unassembled WGS sequence"/>
</dbReference>